<accession>H1V286</accession>
<reference evidence="3" key="1">
    <citation type="journal article" date="2012" name="Nat. Genet.">
        <title>Lifestyle transitions in plant pathogenic Colletotrichum fungi deciphered by genome and transcriptome analyses.</title>
        <authorList>
            <person name="O'Connell R.J."/>
            <person name="Thon M.R."/>
            <person name="Hacquard S."/>
            <person name="Amyotte S.G."/>
            <person name="Kleemann J."/>
            <person name="Torres M.F."/>
            <person name="Damm U."/>
            <person name="Buiate E.A."/>
            <person name="Epstein L."/>
            <person name="Alkan N."/>
            <person name="Altmueller J."/>
            <person name="Alvarado-Balderrama L."/>
            <person name="Bauser C.A."/>
            <person name="Becker C."/>
            <person name="Birren B.W."/>
            <person name="Chen Z."/>
            <person name="Choi J."/>
            <person name="Crouch J.A."/>
            <person name="Duvick J.P."/>
            <person name="Farman M.A."/>
            <person name="Gan P."/>
            <person name="Heiman D."/>
            <person name="Henrissat B."/>
            <person name="Howard R.J."/>
            <person name="Kabbage M."/>
            <person name="Koch C."/>
            <person name="Kracher B."/>
            <person name="Kubo Y."/>
            <person name="Law A.D."/>
            <person name="Lebrun M.-H."/>
            <person name="Lee Y.-H."/>
            <person name="Miyara I."/>
            <person name="Moore N."/>
            <person name="Neumann U."/>
            <person name="Nordstroem K."/>
            <person name="Panaccione D.G."/>
            <person name="Panstruga R."/>
            <person name="Place M."/>
            <person name="Proctor R.H."/>
            <person name="Prusky D."/>
            <person name="Rech G."/>
            <person name="Reinhardt R."/>
            <person name="Rollins J.A."/>
            <person name="Rounsley S."/>
            <person name="Schardl C.L."/>
            <person name="Schwartz D.C."/>
            <person name="Shenoy N."/>
            <person name="Shirasu K."/>
            <person name="Sikhakolli U.R."/>
            <person name="Stueber K."/>
            <person name="Sukno S.A."/>
            <person name="Sweigard J.A."/>
            <person name="Takano Y."/>
            <person name="Takahara H."/>
            <person name="Trail F."/>
            <person name="van der Does H.C."/>
            <person name="Voll L.M."/>
            <person name="Will I."/>
            <person name="Young S."/>
            <person name="Zeng Q."/>
            <person name="Zhang J."/>
            <person name="Zhou S."/>
            <person name="Dickman M.B."/>
            <person name="Schulze-Lefert P."/>
            <person name="Ver Loren van Themaat E."/>
            <person name="Ma L.-J."/>
            <person name="Vaillancourt L.J."/>
        </authorList>
    </citation>
    <scope>NUCLEOTIDE SEQUENCE [LARGE SCALE GENOMIC DNA]</scope>
    <source>
        <strain evidence="3">IMI 349063</strain>
    </source>
</reference>
<dbReference type="eggNOG" id="ENOG502QZKU">
    <property type="taxonomic scope" value="Eukaryota"/>
</dbReference>
<protein>
    <recommendedName>
        <fullName evidence="1">2EXR domain-containing protein</fullName>
    </recommendedName>
</protein>
<gene>
    <name evidence="2" type="ORF">CH063_06356</name>
</gene>
<dbReference type="PANTHER" id="PTHR35910">
    <property type="entry name" value="2EXR DOMAIN-CONTAINING PROTEIN"/>
    <property type="match status" value="1"/>
</dbReference>
<sequence>MSIVTFHRFPQLPGELRNLVWDRAVRPVGLHGVQYFSFCCNNKVTEKMDSNLMPSSYPHQLHVLSAPLSDDDALPASWNHNKSTYTIDCALWTACKESRAAMHRRYNIHHWTNLCDHARRPLLDDSSHLRIRHQDYEDLPATFPVRDKDNWQYITVLPRRDLIIVQVLDVADFTSLEHHDLFSSMHHGFVSFADIAVEFDPSWSCEELHQYNHEWINGSLRSNWDDYDRARWATYYQLLLAMKEMRNTRLWMMDRRLGLESKALDRWSTRRIAQKEWESCFVFRGEGCTYYQMPGGWDFCLNETDKDDDACCDFASQLGA</sequence>
<evidence type="ECO:0000313" key="2">
    <source>
        <dbReference type="EMBL" id="CCF34338.1"/>
    </source>
</evidence>
<dbReference type="AlphaFoldDB" id="H1V286"/>
<dbReference type="PANTHER" id="PTHR35910:SF1">
    <property type="entry name" value="2EXR DOMAIN-CONTAINING PROTEIN"/>
    <property type="match status" value="1"/>
</dbReference>
<evidence type="ECO:0000313" key="3">
    <source>
        <dbReference type="Proteomes" id="UP000007174"/>
    </source>
</evidence>
<organism evidence="2 3">
    <name type="scientific">Colletotrichum higginsianum (strain IMI 349063)</name>
    <name type="common">Crucifer anthracnose fungus</name>
    <dbReference type="NCBI Taxonomy" id="759273"/>
    <lineage>
        <taxon>Eukaryota</taxon>
        <taxon>Fungi</taxon>
        <taxon>Dikarya</taxon>
        <taxon>Ascomycota</taxon>
        <taxon>Pezizomycotina</taxon>
        <taxon>Sordariomycetes</taxon>
        <taxon>Hypocreomycetidae</taxon>
        <taxon>Glomerellales</taxon>
        <taxon>Glomerellaceae</taxon>
        <taxon>Colletotrichum</taxon>
        <taxon>Colletotrichum destructivum species complex</taxon>
    </lineage>
</organism>
<feature type="domain" description="2EXR" evidence="1">
    <location>
        <begin position="6"/>
        <end position="110"/>
    </location>
</feature>
<feature type="non-terminal residue" evidence="2">
    <location>
        <position position="320"/>
    </location>
</feature>
<dbReference type="EMBL" id="CACQ02001104">
    <property type="protein sequence ID" value="CCF34338.1"/>
    <property type="molecule type" value="Genomic_DNA"/>
</dbReference>
<dbReference type="Proteomes" id="UP000007174">
    <property type="component" value="Unassembled WGS sequence"/>
</dbReference>
<dbReference type="Pfam" id="PF20150">
    <property type="entry name" value="2EXR"/>
    <property type="match status" value="1"/>
</dbReference>
<dbReference type="InterPro" id="IPR045518">
    <property type="entry name" value="2EXR"/>
</dbReference>
<proteinExistence type="predicted"/>
<evidence type="ECO:0000259" key="1">
    <source>
        <dbReference type="Pfam" id="PF20150"/>
    </source>
</evidence>
<name>H1V286_COLHI</name>
<dbReference type="VEuPathDB" id="FungiDB:CH63R_03880"/>
<dbReference type="HOGENOM" id="CLU_065839_0_0_1"/>